<reference evidence="1" key="1">
    <citation type="submission" date="2019-11" db="EMBL/GenBank/DDBJ databases">
        <authorList>
            <person name="Feng L."/>
        </authorList>
    </citation>
    <scope>NUCLEOTIDE SEQUENCE</scope>
    <source>
        <strain evidence="1">PmerdaeLFYP103</strain>
    </source>
</reference>
<gene>
    <name evidence="1" type="ORF">PMLFYP103_02322</name>
</gene>
<proteinExistence type="predicted"/>
<accession>A0A6N3F9P0</accession>
<name>A0A6N3F9P0_9BACT</name>
<dbReference type="AlphaFoldDB" id="A0A6N3F9P0"/>
<protein>
    <submittedName>
        <fullName evidence="1">Uncharacterized protein</fullName>
    </submittedName>
</protein>
<evidence type="ECO:0000313" key="1">
    <source>
        <dbReference type="EMBL" id="VYU48745.1"/>
    </source>
</evidence>
<dbReference type="EMBL" id="CACRUV010000028">
    <property type="protein sequence ID" value="VYU48745.1"/>
    <property type="molecule type" value="Genomic_DNA"/>
</dbReference>
<organism evidence="1">
    <name type="scientific">Parabacteroides merdae</name>
    <dbReference type="NCBI Taxonomy" id="46503"/>
    <lineage>
        <taxon>Bacteria</taxon>
        <taxon>Pseudomonadati</taxon>
        <taxon>Bacteroidota</taxon>
        <taxon>Bacteroidia</taxon>
        <taxon>Bacteroidales</taxon>
        <taxon>Tannerellaceae</taxon>
        <taxon>Parabacteroides</taxon>
    </lineage>
</organism>
<sequence length="110" mass="12351">MNELSQPLFQLHAPFIVLTAKSSIEVQASITYAFVSACTDSIIISIPRGTRLFTSNSNKRDNAGLIQCEIISHREEIDANTETLVRNKFPEFCDEYSKLSCIGYIYIDPS</sequence>
<dbReference type="RefSeq" id="WP_195601027.1">
    <property type="nucleotide sequence ID" value="NZ_CACRUV010000028.1"/>
</dbReference>